<dbReference type="EMBL" id="JAKEVZ010000013">
    <property type="protein sequence ID" value="MCF1752621.1"/>
    <property type="molecule type" value="Genomic_DNA"/>
</dbReference>
<gene>
    <name evidence="2" type="ORF">L0U89_16295</name>
</gene>
<accession>A0ABS9BX39</accession>
<comment type="caution">
    <text evidence="2">The sequence shown here is derived from an EMBL/GenBank/DDBJ whole genome shotgun (WGS) entry which is preliminary data.</text>
</comment>
<feature type="domain" description="Shedu protein SduA C-terminal" evidence="1">
    <location>
        <begin position="36"/>
        <end position="201"/>
    </location>
</feature>
<reference evidence="2 3" key="1">
    <citation type="submission" date="2022-01" db="EMBL/GenBank/DDBJ databases">
        <title>Mariniradius saccharolyticus sp. nov., isolated from sediment of a river.</title>
        <authorList>
            <person name="Liu H."/>
        </authorList>
    </citation>
    <scope>NUCLEOTIDE SEQUENCE [LARGE SCALE GENOMIC DNA]</scope>
    <source>
        <strain evidence="2 3">RY-2</strain>
    </source>
</reference>
<keyword evidence="3" id="KW-1185">Reference proteome</keyword>
<proteinExistence type="predicted"/>
<dbReference type="InterPro" id="IPR025359">
    <property type="entry name" value="SduA_C"/>
</dbReference>
<sequence length="295" mass="34293">MVYEFTNHAPPIPDEKEYLRQAVADFNKLLLESPGNEQVFQKFFELNPCFVPGARDEFSGIGPSGHGPYLNALIRQPKVSGLFDRVPDFLWLASDSIFFTPVFVEIEAPEKKYFKKDGTPTSDFNQAKHQLEEWQTIFTSPENILKFYQDFSIPQELRELTFHPHFILIFGRREEYDKKTPLKQKRGALGGKNQTIMSYDRICPQIARRNFLCCDVKNGRYVARNLGPTFRIGPYEDQLINIDGLVNAVDNTAYISQERKLFLKEKIPYCMEFLVEEQKGTIMRIRSNREGQIEE</sequence>
<protein>
    <submittedName>
        <fullName evidence="2">DUF4263 domain-containing protein</fullName>
    </submittedName>
</protein>
<organism evidence="2 3">
    <name type="scientific">Mariniradius sediminis</name>
    <dbReference type="NCBI Taxonomy" id="2909237"/>
    <lineage>
        <taxon>Bacteria</taxon>
        <taxon>Pseudomonadati</taxon>
        <taxon>Bacteroidota</taxon>
        <taxon>Cytophagia</taxon>
        <taxon>Cytophagales</taxon>
        <taxon>Cyclobacteriaceae</taxon>
        <taxon>Mariniradius</taxon>
    </lineage>
</organism>
<dbReference type="RefSeq" id="WP_234862488.1">
    <property type="nucleotide sequence ID" value="NZ_JAKEVZ010000013.1"/>
</dbReference>
<dbReference type="Proteomes" id="UP001201449">
    <property type="component" value="Unassembled WGS sequence"/>
</dbReference>
<dbReference type="Pfam" id="PF14082">
    <property type="entry name" value="SduA_C"/>
    <property type="match status" value="1"/>
</dbReference>
<evidence type="ECO:0000313" key="2">
    <source>
        <dbReference type="EMBL" id="MCF1752621.1"/>
    </source>
</evidence>
<evidence type="ECO:0000313" key="3">
    <source>
        <dbReference type="Proteomes" id="UP001201449"/>
    </source>
</evidence>
<evidence type="ECO:0000259" key="1">
    <source>
        <dbReference type="Pfam" id="PF14082"/>
    </source>
</evidence>
<name>A0ABS9BX39_9BACT</name>